<organism evidence="1">
    <name type="scientific">Siphoviridae sp. ctEJG5</name>
    <dbReference type="NCBI Taxonomy" id="2827814"/>
    <lineage>
        <taxon>Viruses</taxon>
        <taxon>Duplodnaviria</taxon>
        <taxon>Heunggongvirae</taxon>
        <taxon>Uroviricota</taxon>
        <taxon>Caudoviricetes</taxon>
    </lineage>
</organism>
<proteinExistence type="predicted"/>
<reference evidence="1" key="1">
    <citation type="journal article" date="2021" name="Proc. Natl. Acad. Sci. U.S.A.">
        <title>A Catalog of Tens of Thousands of Viruses from Human Metagenomes Reveals Hidden Associations with Chronic Diseases.</title>
        <authorList>
            <person name="Tisza M.J."/>
            <person name="Buck C.B."/>
        </authorList>
    </citation>
    <scope>NUCLEOTIDE SEQUENCE</scope>
    <source>
        <strain evidence="1">CtEJG5</strain>
    </source>
</reference>
<protein>
    <submittedName>
        <fullName evidence="1">Uncharacterized protein</fullName>
    </submittedName>
</protein>
<evidence type="ECO:0000313" key="1">
    <source>
        <dbReference type="EMBL" id="DAF43432.1"/>
    </source>
</evidence>
<dbReference type="EMBL" id="BK032506">
    <property type="protein sequence ID" value="DAF43432.1"/>
    <property type="molecule type" value="Genomic_DNA"/>
</dbReference>
<sequence>MDRGEISGSFFLLEHHMLKYGIILRQKSIMNNHKASIFDRRFFHA</sequence>
<accession>A0A8S5RXP3</accession>
<name>A0A8S5RXP3_9CAUD</name>